<accession>A0A1Q2LKD0</accession>
<dbReference type="PROSITE" id="PS51257">
    <property type="entry name" value="PROKAR_LIPOPROTEIN"/>
    <property type="match status" value="1"/>
</dbReference>
<feature type="compositionally biased region" description="Basic and acidic residues" evidence="1">
    <location>
        <begin position="143"/>
        <end position="190"/>
    </location>
</feature>
<reference evidence="2 3" key="1">
    <citation type="submission" date="2017-02" db="EMBL/GenBank/DDBJ databases">
        <title>Whole genome sequencing of Helicobacter bilis strain AAQJH.</title>
        <authorList>
            <person name="Conlan S."/>
            <person name="Thomas P.J."/>
            <person name="Mullikin J."/>
            <person name="Palmore T.N."/>
            <person name="Frank K.M."/>
            <person name="Segre J.A."/>
        </authorList>
    </citation>
    <scope>NUCLEOTIDE SEQUENCE [LARGE SCALE GENOMIC DNA]</scope>
    <source>
        <strain evidence="2 3">AAQJH</strain>
    </source>
</reference>
<evidence type="ECO:0008006" key="4">
    <source>
        <dbReference type="Google" id="ProtNLM"/>
    </source>
</evidence>
<feature type="region of interest" description="Disordered" evidence="1">
    <location>
        <begin position="132"/>
        <end position="190"/>
    </location>
</feature>
<name>A0A1Q2LKD0_9HELI</name>
<sequence>MLKNIQLWGGGGLALSLLLITGCGTITNGTKQKVSISTSTGQQVVARVDGKKVTIPAKDIAVSRKKGADIRVLEEDNPCFETTNYSISGKGKVSGVFWINIFSGGFFGSTTDAISGGMWQFNDPNFVVPVTKKPNCTPPAKPKVTESKESTESKQDKKAKEENKQEAKQKDDKAQDKAKTTDTKKQKSKK</sequence>
<dbReference type="EMBL" id="CP019645">
    <property type="protein sequence ID" value="AQQ60567.1"/>
    <property type="molecule type" value="Genomic_DNA"/>
</dbReference>
<evidence type="ECO:0000313" key="3">
    <source>
        <dbReference type="Proteomes" id="UP000188298"/>
    </source>
</evidence>
<organism evidence="2 3">
    <name type="scientific">Helicobacter bilis</name>
    <dbReference type="NCBI Taxonomy" id="37372"/>
    <lineage>
        <taxon>Bacteria</taxon>
        <taxon>Pseudomonadati</taxon>
        <taxon>Campylobacterota</taxon>
        <taxon>Epsilonproteobacteria</taxon>
        <taxon>Campylobacterales</taxon>
        <taxon>Helicobacteraceae</taxon>
        <taxon>Helicobacter</taxon>
    </lineage>
</organism>
<gene>
    <name evidence="2" type="ORF">XJ32_11310</name>
</gene>
<proteinExistence type="predicted"/>
<dbReference type="AlphaFoldDB" id="A0A1Q2LKD0"/>
<dbReference type="RefSeq" id="WP_077389901.1">
    <property type="nucleotide sequence ID" value="NZ_CP019645.1"/>
</dbReference>
<evidence type="ECO:0000313" key="2">
    <source>
        <dbReference type="EMBL" id="AQQ60567.1"/>
    </source>
</evidence>
<evidence type="ECO:0000256" key="1">
    <source>
        <dbReference type="SAM" id="MobiDB-lite"/>
    </source>
</evidence>
<dbReference type="KEGG" id="hbl:XJ32_11310"/>
<protein>
    <recommendedName>
        <fullName evidence="4">PEGA domain-containing protein</fullName>
    </recommendedName>
</protein>
<dbReference type="Proteomes" id="UP000188298">
    <property type="component" value="Chromosome"/>
</dbReference>